<sequence>MPARTLIIVESPSKARTLSKFLGGSYEVKASMGHVVDLPRSKLGIDVDQDFAPDYTVIKGKEKQLSELKTAAKKSS</sequence>
<dbReference type="InterPro" id="IPR006171">
    <property type="entry name" value="TOPRIM_dom"/>
</dbReference>
<gene>
    <name evidence="2" type="ORF">B1B_14007</name>
</gene>
<dbReference type="InterPro" id="IPR023405">
    <property type="entry name" value="Topo_IA_core_domain"/>
</dbReference>
<dbReference type="Gene3D" id="3.40.50.140">
    <property type="match status" value="1"/>
</dbReference>
<dbReference type="Pfam" id="PF01751">
    <property type="entry name" value="Toprim"/>
    <property type="match status" value="1"/>
</dbReference>
<accession>T1APF5</accession>
<keyword evidence="2" id="KW-0413">Isomerase</keyword>
<evidence type="ECO:0000313" key="2">
    <source>
        <dbReference type="EMBL" id="EQD42579.1"/>
    </source>
</evidence>
<dbReference type="GO" id="GO:0006265">
    <property type="term" value="P:DNA topological change"/>
    <property type="evidence" value="ECO:0007669"/>
    <property type="project" value="InterPro"/>
</dbReference>
<comment type="caution">
    <text evidence="2">The sequence shown here is derived from an EMBL/GenBank/DDBJ whole genome shotgun (WGS) entry which is preliminary data.</text>
</comment>
<dbReference type="SUPFAM" id="SSF56712">
    <property type="entry name" value="Prokaryotic type I DNA topoisomerase"/>
    <property type="match status" value="1"/>
</dbReference>
<reference evidence="2" key="1">
    <citation type="submission" date="2013-08" db="EMBL/GenBank/DDBJ databases">
        <authorList>
            <person name="Mendez C."/>
            <person name="Richter M."/>
            <person name="Ferrer M."/>
            <person name="Sanchez J."/>
        </authorList>
    </citation>
    <scope>NUCLEOTIDE SEQUENCE</scope>
</reference>
<organism evidence="2">
    <name type="scientific">mine drainage metagenome</name>
    <dbReference type="NCBI Taxonomy" id="410659"/>
    <lineage>
        <taxon>unclassified sequences</taxon>
        <taxon>metagenomes</taxon>
        <taxon>ecological metagenomes</taxon>
    </lineage>
</organism>
<dbReference type="PROSITE" id="PS50880">
    <property type="entry name" value="TOPRIM"/>
    <property type="match status" value="1"/>
</dbReference>
<dbReference type="PANTHER" id="PTHR42785:SF1">
    <property type="entry name" value="DNA TOPOISOMERASE"/>
    <property type="match status" value="1"/>
</dbReference>
<feature type="domain" description="Toprim" evidence="1">
    <location>
        <begin position="4"/>
        <end position="76"/>
    </location>
</feature>
<name>T1APF5_9ZZZZ</name>
<protein>
    <submittedName>
        <fullName evidence="2">DNA topoisomerase I</fullName>
    </submittedName>
</protein>
<dbReference type="EMBL" id="AUZY01009241">
    <property type="protein sequence ID" value="EQD42579.1"/>
    <property type="molecule type" value="Genomic_DNA"/>
</dbReference>
<proteinExistence type="predicted"/>
<feature type="non-terminal residue" evidence="2">
    <location>
        <position position="76"/>
    </location>
</feature>
<dbReference type="AlphaFoldDB" id="T1APF5"/>
<evidence type="ECO:0000259" key="1">
    <source>
        <dbReference type="PROSITE" id="PS50880"/>
    </source>
</evidence>
<dbReference type="GO" id="GO:0003917">
    <property type="term" value="F:DNA topoisomerase type I (single strand cut, ATP-independent) activity"/>
    <property type="evidence" value="ECO:0007669"/>
    <property type="project" value="InterPro"/>
</dbReference>
<dbReference type="InterPro" id="IPR000380">
    <property type="entry name" value="Topo_IA"/>
</dbReference>
<reference evidence="2" key="2">
    <citation type="journal article" date="2014" name="ISME J.">
        <title>Microbial stratification in low pH oxic and suboxic macroscopic growths along an acid mine drainage.</title>
        <authorList>
            <person name="Mendez-Garcia C."/>
            <person name="Mesa V."/>
            <person name="Sprenger R.R."/>
            <person name="Richter M."/>
            <person name="Diez M.S."/>
            <person name="Solano J."/>
            <person name="Bargiela R."/>
            <person name="Golyshina O.V."/>
            <person name="Manteca A."/>
            <person name="Ramos J.L."/>
            <person name="Gallego J.R."/>
            <person name="Llorente I."/>
            <person name="Martins Dos Santos V.A."/>
            <person name="Jensen O.N."/>
            <person name="Pelaez A.I."/>
            <person name="Sanchez J."/>
            <person name="Ferrer M."/>
        </authorList>
    </citation>
    <scope>NUCLEOTIDE SEQUENCE</scope>
</reference>
<dbReference type="GO" id="GO:0003677">
    <property type="term" value="F:DNA binding"/>
    <property type="evidence" value="ECO:0007669"/>
    <property type="project" value="InterPro"/>
</dbReference>
<dbReference type="SMART" id="SM00493">
    <property type="entry name" value="TOPRIM"/>
    <property type="match status" value="1"/>
</dbReference>
<dbReference type="PANTHER" id="PTHR42785">
    <property type="entry name" value="DNA TOPOISOMERASE, TYPE IA, CORE"/>
    <property type="match status" value="1"/>
</dbReference>